<feature type="region of interest" description="Disordered" evidence="1">
    <location>
        <begin position="238"/>
        <end position="262"/>
    </location>
</feature>
<sequence>MNAGDRPLHAFGVSIIAMADIAYRKALEFDGPLGSTGRIIANLAEAANPIIYPVQCIWLAILSFLDDQFLVVQKITETLFPPSSHFFVKNDDLVLVIMSLPKKFDDALNKLPEIIHQLPVLERFLLYLISWLDCLVSILIRSESKEGIRFNSTSKSSEPSKAAIKIVNRAVSTQKGDSYKEALRNDDDEGVNTCVQKFSSYKGALMNDEDEGANASVLQKRGSYKEALMNDEAALMNDEAGSSGGTEEDDPILGLFESGWSL</sequence>
<dbReference type="PANTHER" id="PTHR37710:SF1">
    <property type="entry name" value="TRANSMEMBRANE PROTEIN"/>
    <property type="match status" value="1"/>
</dbReference>
<dbReference type="AlphaFoldDB" id="A0AAE1N5B4"/>
<dbReference type="PANTHER" id="PTHR37710">
    <property type="entry name" value="TRANSMEMBRANE PROTEIN"/>
    <property type="match status" value="1"/>
</dbReference>
<gene>
    <name evidence="2" type="ORF">QN277_000425</name>
</gene>
<evidence type="ECO:0000313" key="2">
    <source>
        <dbReference type="EMBL" id="KAK4283479.1"/>
    </source>
</evidence>
<dbReference type="Proteomes" id="UP001293593">
    <property type="component" value="Unassembled WGS sequence"/>
</dbReference>
<comment type="caution">
    <text evidence="2">The sequence shown here is derived from an EMBL/GenBank/DDBJ whole genome shotgun (WGS) entry which is preliminary data.</text>
</comment>
<name>A0AAE1N5B4_9FABA</name>
<keyword evidence="3" id="KW-1185">Reference proteome</keyword>
<organism evidence="2 3">
    <name type="scientific">Acacia crassicarpa</name>
    <name type="common">northern wattle</name>
    <dbReference type="NCBI Taxonomy" id="499986"/>
    <lineage>
        <taxon>Eukaryota</taxon>
        <taxon>Viridiplantae</taxon>
        <taxon>Streptophyta</taxon>
        <taxon>Embryophyta</taxon>
        <taxon>Tracheophyta</taxon>
        <taxon>Spermatophyta</taxon>
        <taxon>Magnoliopsida</taxon>
        <taxon>eudicotyledons</taxon>
        <taxon>Gunneridae</taxon>
        <taxon>Pentapetalae</taxon>
        <taxon>rosids</taxon>
        <taxon>fabids</taxon>
        <taxon>Fabales</taxon>
        <taxon>Fabaceae</taxon>
        <taxon>Caesalpinioideae</taxon>
        <taxon>mimosoid clade</taxon>
        <taxon>Acacieae</taxon>
        <taxon>Acacia</taxon>
    </lineage>
</organism>
<dbReference type="EMBL" id="JAWXYG010000001">
    <property type="protein sequence ID" value="KAK4283479.1"/>
    <property type="molecule type" value="Genomic_DNA"/>
</dbReference>
<accession>A0AAE1N5B4</accession>
<protein>
    <submittedName>
        <fullName evidence="2">Uncharacterized protein</fullName>
    </submittedName>
</protein>
<evidence type="ECO:0000313" key="3">
    <source>
        <dbReference type="Proteomes" id="UP001293593"/>
    </source>
</evidence>
<reference evidence="2" key="1">
    <citation type="submission" date="2023-10" db="EMBL/GenBank/DDBJ databases">
        <title>Chromosome-level genome of the transformable northern wattle, Acacia crassicarpa.</title>
        <authorList>
            <person name="Massaro I."/>
            <person name="Sinha N.R."/>
            <person name="Poethig S."/>
            <person name="Leichty A.R."/>
        </authorList>
    </citation>
    <scope>NUCLEOTIDE SEQUENCE</scope>
    <source>
        <strain evidence="2">Acra3RX</strain>
        <tissue evidence="2">Leaf</tissue>
    </source>
</reference>
<proteinExistence type="predicted"/>
<evidence type="ECO:0000256" key="1">
    <source>
        <dbReference type="SAM" id="MobiDB-lite"/>
    </source>
</evidence>